<dbReference type="PRINTS" id="PR00258">
    <property type="entry name" value="SPERACTRCPTR"/>
</dbReference>
<feature type="disulfide bond" evidence="5">
    <location>
        <begin position="475"/>
        <end position="536"/>
    </location>
</feature>
<evidence type="ECO:0000256" key="5">
    <source>
        <dbReference type="PROSITE-ProRule" id="PRU00196"/>
    </source>
</evidence>
<dbReference type="FunFam" id="3.10.250.10:FF:000013">
    <property type="entry name" value="CD163 molecule like 1"/>
    <property type="match status" value="1"/>
</dbReference>
<dbReference type="SUPFAM" id="SSF56487">
    <property type="entry name" value="SRCR-like"/>
    <property type="match status" value="5"/>
</dbReference>
<organism evidence="8 9">
    <name type="scientific">Pygocentrus nattereri</name>
    <name type="common">Red-bellied piranha</name>
    <dbReference type="NCBI Taxonomy" id="42514"/>
    <lineage>
        <taxon>Eukaryota</taxon>
        <taxon>Metazoa</taxon>
        <taxon>Chordata</taxon>
        <taxon>Craniata</taxon>
        <taxon>Vertebrata</taxon>
        <taxon>Euteleostomi</taxon>
        <taxon>Actinopterygii</taxon>
        <taxon>Neopterygii</taxon>
        <taxon>Teleostei</taxon>
        <taxon>Ostariophysi</taxon>
        <taxon>Characiformes</taxon>
        <taxon>Characoidei</taxon>
        <taxon>Pygocentrus</taxon>
    </lineage>
</organism>
<dbReference type="FunFam" id="3.10.250.10:FF:000009">
    <property type="entry name" value="WC1"/>
    <property type="match status" value="2"/>
</dbReference>
<dbReference type="GO" id="GO:0004252">
    <property type="term" value="F:serine-type endopeptidase activity"/>
    <property type="evidence" value="ECO:0007669"/>
    <property type="project" value="TreeGrafter"/>
</dbReference>
<evidence type="ECO:0000313" key="8">
    <source>
        <dbReference type="Ensembl" id="ENSPNAP00000036693.2"/>
    </source>
</evidence>
<evidence type="ECO:0000256" key="4">
    <source>
        <dbReference type="ARBA" id="ARBA00023180"/>
    </source>
</evidence>
<feature type="domain" description="SRCR" evidence="7">
    <location>
        <begin position="438"/>
        <end position="537"/>
    </location>
</feature>
<name>A0A3B4ELN4_PYGNA</name>
<dbReference type="GeneTree" id="ENSGT00940000163299"/>
<evidence type="ECO:0000313" key="9">
    <source>
        <dbReference type="Proteomes" id="UP001501920"/>
    </source>
</evidence>
<dbReference type="GO" id="GO:0005886">
    <property type="term" value="C:plasma membrane"/>
    <property type="evidence" value="ECO:0007669"/>
    <property type="project" value="TreeGrafter"/>
</dbReference>
<feature type="disulfide bond" evidence="5">
    <location>
        <begin position="353"/>
        <end position="417"/>
    </location>
</feature>
<evidence type="ECO:0000259" key="7">
    <source>
        <dbReference type="PROSITE" id="PS50287"/>
    </source>
</evidence>
<feature type="disulfide bond" evidence="5">
    <location>
        <begin position="263"/>
        <end position="324"/>
    </location>
</feature>
<dbReference type="PANTHER" id="PTHR48071:SF24">
    <property type="entry name" value="DELETED IN MALIGNANT BRAIN TUMORS 1 PROTEIN-LIKE"/>
    <property type="match status" value="1"/>
</dbReference>
<dbReference type="SMART" id="SM00202">
    <property type="entry name" value="SR"/>
    <property type="match status" value="5"/>
</dbReference>
<feature type="disulfide bond" evidence="5">
    <location>
        <begin position="462"/>
        <end position="526"/>
    </location>
</feature>
<keyword evidence="9" id="KW-1185">Reference proteome</keyword>
<dbReference type="Gene3D" id="3.10.250.10">
    <property type="entry name" value="SRCR-like domain"/>
    <property type="match status" value="5"/>
</dbReference>
<keyword evidence="2" id="KW-0677">Repeat</keyword>
<feature type="disulfide bond" evidence="5">
    <location>
        <begin position="397"/>
        <end position="407"/>
    </location>
</feature>
<feature type="disulfide bond" evidence="5">
    <location>
        <begin position="70"/>
        <end position="80"/>
    </location>
</feature>
<feature type="disulfide bond" evidence="5">
    <location>
        <begin position="142"/>
        <end position="203"/>
    </location>
</feature>
<keyword evidence="4" id="KW-0325">Glycoprotein</keyword>
<feature type="disulfide bond" evidence="5">
    <location>
        <begin position="250"/>
        <end position="314"/>
    </location>
</feature>
<dbReference type="PROSITE" id="PS00420">
    <property type="entry name" value="SRCR_1"/>
    <property type="match status" value="1"/>
</dbReference>
<dbReference type="Pfam" id="PF00530">
    <property type="entry name" value="SRCR"/>
    <property type="match status" value="5"/>
</dbReference>
<feature type="disulfide bond" evidence="5">
    <location>
        <begin position="129"/>
        <end position="193"/>
    </location>
</feature>
<evidence type="ECO:0000256" key="6">
    <source>
        <dbReference type="SAM" id="SignalP"/>
    </source>
</evidence>
<feature type="chain" id="PRO_5043601937" description="SRCR domain-containing protein" evidence="6">
    <location>
        <begin position="20"/>
        <end position="539"/>
    </location>
</feature>
<reference evidence="8 9" key="1">
    <citation type="submission" date="2020-10" db="EMBL/GenBank/DDBJ databases">
        <title>Pygocentrus nattereri (red-bellied piranha) genome, fPygNat1, primary haplotype.</title>
        <authorList>
            <person name="Myers G."/>
            <person name="Meyer A."/>
            <person name="Karagic N."/>
            <person name="Pippel M."/>
            <person name="Winkler S."/>
            <person name="Tracey A."/>
            <person name="Wood J."/>
            <person name="Formenti G."/>
            <person name="Howe K."/>
            <person name="Fedrigo O."/>
            <person name="Jarvis E.D."/>
        </authorList>
    </citation>
    <scope>NUCLEOTIDE SEQUENCE [LARGE SCALE GENOMIC DNA]</scope>
</reference>
<feature type="disulfide bond" evidence="5">
    <location>
        <begin position="366"/>
        <end position="427"/>
    </location>
</feature>
<feature type="domain" description="SRCR" evidence="7">
    <location>
        <begin position="8"/>
        <end position="101"/>
    </location>
</feature>
<feature type="disulfide bond" evidence="5">
    <location>
        <begin position="294"/>
        <end position="304"/>
    </location>
</feature>
<dbReference type="PANTHER" id="PTHR48071">
    <property type="entry name" value="SRCR DOMAIN-CONTAINING PROTEIN"/>
    <property type="match status" value="1"/>
</dbReference>
<evidence type="ECO:0000256" key="1">
    <source>
        <dbReference type="ARBA" id="ARBA00022729"/>
    </source>
</evidence>
<dbReference type="Proteomes" id="UP001501920">
    <property type="component" value="Chromosome 1"/>
</dbReference>
<feature type="domain" description="SRCR" evidence="7">
    <location>
        <begin position="226"/>
        <end position="325"/>
    </location>
</feature>
<reference evidence="8" key="3">
    <citation type="submission" date="2025-09" db="UniProtKB">
        <authorList>
            <consortium name="Ensembl"/>
        </authorList>
    </citation>
    <scope>IDENTIFICATION</scope>
</reference>
<dbReference type="Ensembl" id="ENSPNAT00000031583.2">
    <property type="protein sequence ID" value="ENSPNAP00000036693.2"/>
    <property type="gene ID" value="ENSPNAG00000033869.1"/>
</dbReference>
<dbReference type="PROSITE" id="PS50287">
    <property type="entry name" value="SRCR_2"/>
    <property type="match status" value="5"/>
</dbReference>
<feature type="disulfide bond" evidence="5">
    <location>
        <begin position="506"/>
        <end position="516"/>
    </location>
</feature>
<comment type="caution">
    <text evidence="5">Lacks conserved residue(s) required for the propagation of feature annotation.</text>
</comment>
<dbReference type="AlphaFoldDB" id="A0A3B4ELN4"/>
<dbReference type="InterPro" id="IPR036772">
    <property type="entry name" value="SRCR-like_dom_sf"/>
</dbReference>
<proteinExistence type="predicted"/>
<keyword evidence="1 6" id="KW-0732">Signal</keyword>
<protein>
    <recommendedName>
        <fullName evidence="7">SRCR domain-containing protein</fullName>
    </recommendedName>
</protein>
<evidence type="ECO:0000256" key="3">
    <source>
        <dbReference type="ARBA" id="ARBA00023157"/>
    </source>
</evidence>
<dbReference type="InterPro" id="IPR001190">
    <property type="entry name" value="SRCR"/>
</dbReference>
<sequence length="539" mass="58133">LHLFVFFLSLVDGGRRCAGRVDMLFRGQWLTVCDDYWDIRGAAVVCRELGCGEVLDVLSDGQVWSEELQCRGNESQIHFCSTSSSLKHNCSHDSDVGVVCAESVRLVDGGRRCTGRVEVLHRGQWGTVCDDGWDMRDAAVVCRELRCGEAVDALSDAHFGSGSGLIWMNNVACSGSESTLKNCKSPGWGKHNCDHSKDAGVVCSGMLLYFHNFLIVTLFSHNISGVRLVGGSHCSGRVEVLHRGQWGTVCDDGWDMRDAAVVCRELGCGEAGDALSDAHFGPGSGQIWMVDVDCSGSESTLKKCHSALWGKQACNHSNDAGVFCSDSVRLVDGGSRCAGRVEVLHRGQWGTVCGDYWDMRDAAVVCRELHCGEAVDALSDAHFGPGSGPIWMDNVHCSGSESTLKKCSSLESSKHDCDHSKDAGVICSEKINDYILGVRLVGGSRCSGRVEMLHGETWSTVCDADFDQQDAEVVCRELGCGLPVEVLGAAAFGRGEGQVWSEELQCRGNESQIYFCLTSSSLKHNCTHDSDVSVVCAGK</sequence>
<feature type="disulfide bond" evidence="5">
    <location>
        <begin position="173"/>
        <end position="183"/>
    </location>
</feature>
<keyword evidence="3 5" id="KW-1015">Disulfide bond</keyword>
<gene>
    <name evidence="8" type="primary">CD163L1</name>
</gene>
<dbReference type="FunFam" id="3.10.250.10:FF:000006">
    <property type="entry name" value="neurotrypsin isoform X2"/>
    <property type="match status" value="2"/>
</dbReference>
<feature type="domain" description="SRCR" evidence="7">
    <location>
        <begin position="328"/>
        <end position="428"/>
    </location>
</feature>
<accession>A0A3B4ELN4</accession>
<dbReference type="OMA" id="GANDCAH"/>
<evidence type="ECO:0000256" key="2">
    <source>
        <dbReference type="ARBA" id="ARBA00022737"/>
    </source>
</evidence>
<dbReference type="GO" id="GO:0031638">
    <property type="term" value="P:zymogen activation"/>
    <property type="evidence" value="ECO:0007669"/>
    <property type="project" value="TreeGrafter"/>
</dbReference>
<feature type="signal peptide" evidence="6">
    <location>
        <begin position="1"/>
        <end position="19"/>
    </location>
</feature>
<feature type="domain" description="SRCR" evidence="7">
    <location>
        <begin position="104"/>
        <end position="204"/>
    </location>
</feature>
<reference evidence="8" key="2">
    <citation type="submission" date="2025-08" db="UniProtKB">
        <authorList>
            <consortium name="Ensembl"/>
        </authorList>
    </citation>
    <scope>IDENTIFICATION</scope>
</reference>